<feature type="region of interest" description="Disordered" evidence="1">
    <location>
        <begin position="1"/>
        <end position="60"/>
    </location>
</feature>
<feature type="compositionally biased region" description="Low complexity" evidence="1">
    <location>
        <begin position="1"/>
        <end position="13"/>
    </location>
</feature>
<protein>
    <submittedName>
        <fullName evidence="2">Uncharacterized protein</fullName>
    </submittedName>
</protein>
<proteinExistence type="predicted"/>
<feature type="compositionally biased region" description="Low complexity" evidence="1">
    <location>
        <begin position="39"/>
        <end position="57"/>
    </location>
</feature>
<organism evidence="2">
    <name type="scientific">Haptolina brevifila</name>
    <dbReference type="NCBI Taxonomy" id="156173"/>
    <lineage>
        <taxon>Eukaryota</taxon>
        <taxon>Haptista</taxon>
        <taxon>Haptophyta</taxon>
        <taxon>Prymnesiophyceae</taxon>
        <taxon>Prymnesiales</taxon>
        <taxon>Prymnesiaceae</taxon>
        <taxon>Haptolina</taxon>
    </lineage>
</organism>
<sequence length="202" mass="21005">MGSTDESSSSTDSQPPTPRLLTSQGLPLPSAAMSRAGSRAQTPRATAARASVTSSARGGVTRLADMLGVGLSHVSSSLGSRDEGEGRGEGLSQQTDRPSSSGTDLLPEAHHAQQRVAVAQARLLEAQQRCEEARVAARGAIVNLLRRSAGPVQTSNARRTVSNHSADVQSASDAGPSSPRLFGERLVFNHSADESPISRSKQ</sequence>
<accession>A0A7S2JEH2</accession>
<feature type="region of interest" description="Disordered" evidence="1">
    <location>
        <begin position="149"/>
        <end position="202"/>
    </location>
</feature>
<feature type="region of interest" description="Disordered" evidence="1">
    <location>
        <begin position="73"/>
        <end position="113"/>
    </location>
</feature>
<dbReference type="AlphaFoldDB" id="A0A7S2JEH2"/>
<reference evidence="2" key="1">
    <citation type="submission" date="2021-01" db="EMBL/GenBank/DDBJ databases">
        <authorList>
            <person name="Corre E."/>
            <person name="Pelletier E."/>
            <person name="Niang G."/>
            <person name="Scheremetjew M."/>
            <person name="Finn R."/>
            <person name="Kale V."/>
            <person name="Holt S."/>
            <person name="Cochrane G."/>
            <person name="Meng A."/>
            <person name="Brown T."/>
            <person name="Cohen L."/>
        </authorList>
    </citation>
    <scope>NUCLEOTIDE SEQUENCE</scope>
    <source>
        <strain evidence="2">UTEX LB 985</strain>
    </source>
</reference>
<dbReference type="EMBL" id="HBGU01079000">
    <property type="protein sequence ID" value="CAD9545600.1"/>
    <property type="molecule type" value="Transcribed_RNA"/>
</dbReference>
<evidence type="ECO:0000313" key="2">
    <source>
        <dbReference type="EMBL" id="CAD9545600.1"/>
    </source>
</evidence>
<feature type="compositionally biased region" description="Polar residues" evidence="1">
    <location>
        <begin position="151"/>
        <end position="172"/>
    </location>
</feature>
<feature type="compositionally biased region" description="Polar residues" evidence="1">
    <location>
        <begin position="93"/>
        <end position="103"/>
    </location>
</feature>
<gene>
    <name evidence="2" type="ORF">CBRE1094_LOCUS43104</name>
</gene>
<name>A0A7S2JEH2_9EUKA</name>
<evidence type="ECO:0000256" key="1">
    <source>
        <dbReference type="SAM" id="MobiDB-lite"/>
    </source>
</evidence>